<proteinExistence type="predicted"/>
<evidence type="ECO:0000313" key="4">
    <source>
        <dbReference type="Proteomes" id="UP000275727"/>
    </source>
</evidence>
<dbReference type="KEGG" id="smic:SmB9_22920"/>
<gene>
    <name evidence="3" type="ORF">DFR51_1220</name>
    <name evidence="2" type="ORF">SmB9_22920</name>
</gene>
<protein>
    <submittedName>
        <fullName evidence="3">DUF3089 family protein</fullName>
    </submittedName>
</protein>
<dbReference type="EMBL" id="AP018711">
    <property type="protein sequence ID" value="BBE34634.1"/>
    <property type="molecule type" value="Genomic_DNA"/>
</dbReference>
<feature type="region of interest" description="Disordered" evidence="1">
    <location>
        <begin position="303"/>
        <end position="334"/>
    </location>
</feature>
<reference evidence="3 5" key="2">
    <citation type="submission" date="2018-10" db="EMBL/GenBank/DDBJ databases">
        <title>Genomic Encyclopedia of Type Strains, Phase IV (KMG-IV): sequencing the most valuable type-strain genomes for metagenomic binning, comparative biology and taxonomic classification.</title>
        <authorList>
            <person name="Goeker M."/>
        </authorList>
    </citation>
    <scope>NUCLEOTIDE SEQUENCE [LARGE SCALE GENOMIC DNA]</scope>
    <source>
        <strain evidence="3 5">DSM 19791</strain>
    </source>
</reference>
<dbReference type="SUPFAM" id="SSF53474">
    <property type="entry name" value="alpha/beta-Hydrolases"/>
    <property type="match status" value="1"/>
</dbReference>
<evidence type="ECO:0000313" key="2">
    <source>
        <dbReference type="EMBL" id="BBE34634.1"/>
    </source>
</evidence>
<sequence>MAARRFLAIIAALIFLAIVGTVAYRLFAPYLMRAAFVPDVSFAESPKPPPTFYDRADAWLTRPGLPADVVRWTPEGYSPAPKPAVAVFYVHPTTYLRGDRWNAPIALTGDPRFRQTVFLRSQASVFNGIGEIWAPRYRQATFGAFLSLGEPDSAKAFAVAYSDIEKAFELFLREIPADRKIILAGHSQGSLHLVSLLAQKIAGTPVADRIVAAYLIGWPISIEADLPALGLKPCETPEQTRCIIAFQSYAEPAQPESIFDPFYTTTGLTGAPRKDTHLVCTDPLAGPETPLEGADPLAEALPDTTEAEAAESEAADTNAEAVPPAEDDPYGAARNLGTLIPLDETYSDARLEPGVVGAKCMEKGYLSIGEKPPAELRSYVLPGNNYHVYDYPLFWANLRTDAERRTQAALTAPVAAAGRKK</sequence>
<name>A0AAD1G1E3_SPHMI</name>
<dbReference type="Gene3D" id="3.40.50.1820">
    <property type="entry name" value="alpha/beta hydrolase"/>
    <property type="match status" value="1"/>
</dbReference>
<evidence type="ECO:0000313" key="5">
    <source>
        <dbReference type="Proteomes" id="UP000276029"/>
    </source>
</evidence>
<dbReference type="InterPro" id="IPR029058">
    <property type="entry name" value="AB_hydrolase_fold"/>
</dbReference>
<keyword evidence="5" id="KW-1185">Reference proteome</keyword>
<dbReference type="Proteomes" id="UP000275727">
    <property type="component" value="Chromosome"/>
</dbReference>
<organism evidence="2 4">
    <name type="scientific">Sphingosinicella microcystinivorans</name>
    <dbReference type="NCBI Taxonomy" id="335406"/>
    <lineage>
        <taxon>Bacteria</taxon>
        <taxon>Pseudomonadati</taxon>
        <taxon>Pseudomonadota</taxon>
        <taxon>Alphaproteobacteria</taxon>
        <taxon>Sphingomonadales</taxon>
        <taxon>Sphingosinicellaceae</taxon>
        <taxon>Sphingosinicella</taxon>
    </lineage>
</organism>
<reference evidence="2 4" key="1">
    <citation type="submission" date="2018-06" db="EMBL/GenBank/DDBJ databases">
        <title>Complete Genome Sequence of the Microcystin-Degrading Bacterium Sphingosinicella microcystinivorans Strain B-9.</title>
        <authorList>
            <person name="Jin H."/>
            <person name="Nishizawa T."/>
            <person name="Guo Y."/>
            <person name="Nishizawa A."/>
            <person name="Park H."/>
            <person name="Kato H."/>
            <person name="Tsuji K."/>
            <person name="Harada K."/>
        </authorList>
    </citation>
    <scope>NUCLEOTIDE SEQUENCE [LARGE SCALE GENOMIC DNA]</scope>
    <source>
        <strain evidence="2 4">B9</strain>
    </source>
</reference>
<feature type="compositionally biased region" description="Acidic residues" evidence="1">
    <location>
        <begin position="305"/>
        <end position="314"/>
    </location>
</feature>
<accession>A0AAD1G1E3</accession>
<dbReference type="Proteomes" id="UP000276029">
    <property type="component" value="Unassembled WGS sequence"/>
</dbReference>
<dbReference type="AlphaFoldDB" id="A0AAD1G1E3"/>
<dbReference type="EMBL" id="RBWX01000007">
    <property type="protein sequence ID" value="RKS91654.1"/>
    <property type="molecule type" value="Genomic_DNA"/>
</dbReference>
<dbReference type="Pfam" id="PF11288">
    <property type="entry name" value="DUF3089"/>
    <property type="match status" value="1"/>
</dbReference>
<dbReference type="InterPro" id="IPR021440">
    <property type="entry name" value="DUF3089"/>
</dbReference>
<evidence type="ECO:0000313" key="3">
    <source>
        <dbReference type="EMBL" id="RKS91654.1"/>
    </source>
</evidence>
<dbReference type="RefSeq" id="WP_243445396.1">
    <property type="nucleotide sequence ID" value="NZ_AP018711.1"/>
</dbReference>
<evidence type="ECO:0000256" key="1">
    <source>
        <dbReference type="SAM" id="MobiDB-lite"/>
    </source>
</evidence>